<dbReference type="EMBL" id="JBHUEM010000045">
    <property type="protein sequence ID" value="MFD1738592.1"/>
    <property type="molecule type" value="Genomic_DNA"/>
</dbReference>
<feature type="transmembrane region" description="Helical" evidence="1">
    <location>
        <begin position="20"/>
        <end position="39"/>
    </location>
</feature>
<keyword evidence="3" id="KW-0378">Hydrolase</keyword>
<keyword evidence="1" id="KW-0472">Membrane</keyword>
<feature type="transmembrane region" description="Helical" evidence="1">
    <location>
        <begin position="122"/>
        <end position="138"/>
    </location>
</feature>
<protein>
    <submittedName>
        <fullName evidence="3">CPBP family intramembrane glutamic endopeptidase</fullName>
        <ecNumber evidence="3">3.4.-.-</ecNumber>
    </submittedName>
</protein>
<dbReference type="Proteomes" id="UP001597214">
    <property type="component" value="Unassembled WGS sequence"/>
</dbReference>
<dbReference type="Pfam" id="PF02517">
    <property type="entry name" value="Rce1-like"/>
    <property type="match status" value="1"/>
</dbReference>
<keyword evidence="4" id="KW-1185">Reference proteome</keyword>
<gene>
    <name evidence="3" type="ORF">ACFSCX_18890</name>
</gene>
<dbReference type="EC" id="3.4.-.-" evidence="3"/>
<feature type="transmembrane region" description="Helical" evidence="1">
    <location>
        <begin position="59"/>
        <end position="78"/>
    </location>
</feature>
<evidence type="ECO:0000256" key="1">
    <source>
        <dbReference type="SAM" id="Phobius"/>
    </source>
</evidence>
<sequence length="195" mass="22992">MKNQSEIIKQMTDREILFHLYMTQAVLFLIASIFAFFLFDSLEEVLFLFEKDGIEIFVYGGIAGISVVLLDLWLMKVFPISYFDDGGINKKVFENRSIFHIFVLCWIIAITEEWLFRGVIQTHLGLSLASILFAITHIRYLKKWLLFIIVTALSFLLGWLYEWTANLYVTIFAHFLIDFFFGVKIRMEYLKGKKR</sequence>
<dbReference type="GO" id="GO:0016787">
    <property type="term" value="F:hydrolase activity"/>
    <property type="evidence" value="ECO:0007669"/>
    <property type="project" value="UniProtKB-KW"/>
</dbReference>
<feature type="transmembrane region" description="Helical" evidence="1">
    <location>
        <begin position="167"/>
        <end position="185"/>
    </location>
</feature>
<keyword evidence="1" id="KW-1133">Transmembrane helix</keyword>
<keyword evidence="1" id="KW-0812">Transmembrane</keyword>
<evidence type="ECO:0000313" key="3">
    <source>
        <dbReference type="EMBL" id="MFD1738592.1"/>
    </source>
</evidence>
<proteinExistence type="predicted"/>
<reference evidence="4" key="1">
    <citation type="journal article" date="2019" name="Int. J. Syst. Evol. Microbiol.">
        <title>The Global Catalogue of Microorganisms (GCM) 10K type strain sequencing project: providing services to taxonomists for standard genome sequencing and annotation.</title>
        <authorList>
            <consortium name="The Broad Institute Genomics Platform"/>
            <consortium name="The Broad Institute Genome Sequencing Center for Infectious Disease"/>
            <person name="Wu L."/>
            <person name="Ma J."/>
        </authorList>
    </citation>
    <scope>NUCLEOTIDE SEQUENCE [LARGE SCALE GENOMIC DNA]</scope>
    <source>
        <strain evidence="4">CCUG 49339</strain>
    </source>
</reference>
<evidence type="ECO:0000259" key="2">
    <source>
        <dbReference type="Pfam" id="PF02517"/>
    </source>
</evidence>
<feature type="transmembrane region" description="Helical" evidence="1">
    <location>
        <begin position="98"/>
        <end position="116"/>
    </location>
</feature>
<accession>A0ABW4LU02</accession>
<dbReference type="RefSeq" id="WP_377929793.1">
    <property type="nucleotide sequence ID" value="NZ_JBHUEM010000045.1"/>
</dbReference>
<dbReference type="InterPro" id="IPR003675">
    <property type="entry name" value="Rce1/LyrA-like_dom"/>
</dbReference>
<evidence type="ECO:0000313" key="4">
    <source>
        <dbReference type="Proteomes" id="UP001597214"/>
    </source>
</evidence>
<organism evidence="3 4">
    <name type="scientific">Bacillus salitolerans</name>
    <dbReference type="NCBI Taxonomy" id="1437434"/>
    <lineage>
        <taxon>Bacteria</taxon>
        <taxon>Bacillati</taxon>
        <taxon>Bacillota</taxon>
        <taxon>Bacilli</taxon>
        <taxon>Bacillales</taxon>
        <taxon>Bacillaceae</taxon>
        <taxon>Bacillus</taxon>
    </lineage>
</organism>
<comment type="caution">
    <text evidence="3">The sequence shown here is derived from an EMBL/GenBank/DDBJ whole genome shotgun (WGS) entry which is preliminary data.</text>
</comment>
<feature type="transmembrane region" description="Helical" evidence="1">
    <location>
        <begin position="145"/>
        <end position="161"/>
    </location>
</feature>
<feature type="domain" description="CAAX prenyl protease 2/Lysostaphin resistance protein A-like" evidence="2">
    <location>
        <begin position="97"/>
        <end position="180"/>
    </location>
</feature>
<name>A0ABW4LU02_9BACI</name>